<dbReference type="OrthoDB" id="9801785at2"/>
<protein>
    <submittedName>
        <fullName evidence="3">NAD-dependent epimerase/dehydratase family protein</fullName>
    </submittedName>
</protein>
<dbReference type="EMBL" id="QWKP01000201">
    <property type="protein sequence ID" value="RHA39814.1"/>
    <property type="molecule type" value="Genomic_DNA"/>
</dbReference>
<dbReference type="SUPFAM" id="SSF51735">
    <property type="entry name" value="NAD(P)-binding Rossmann-fold domains"/>
    <property type="match status" value="1"/>
</dbReference>
<comment type="caution">
    <text evidence="3">The sequence shown here is derived from an EMBL/GenBank/DDBJ whole genome shotgun (WGS) entry which is preliminary data.</text>
</comment>
<evidence type="ECO:0000313" key="4">
    <source>
        <dbReference type="Proteomes" id="UP000283374"/>
    </source>
</evidence>
<gene>
    <name evidence="3" type="ORF">D1825_11285</name>
</gene>
<evidence type="ECO:0000256" key="1">
    <source>
        <dbReference type="ARBA" id="ARBA00007637"/>
    </source>
</evidence>
<evidence type="ECO:0000313" key="3">
    <source>
        <dbReference type="EMBL" id="RHA39814.1"/>
    </source>
</evidence>
<dbReference type="PANTHER" id="PTHR43000">
    <property type="entry name" value="DTDP-D-GLUCOSE 4,6-DEHYDRATASE-RELATED"/>
    <property type="match status" value="1"/>
</dbReference>
<comment type="similarity">
    <text evidence="1">Belongs to the NAD(P)-dependent epimerase/dehydratase family.</text>
</comment>
<dbReference type="RefSeq" id="WP_118767526.1">
    <property type="nucleotide sequence ID" value="NZ_QWKP01000201.1"/>
</dbReference>
<dbReference type="AlphaFoldDB" id="A0A413RKL8"/>
<accession>A0A413RKL8</accession>
<feature type="domain" description="NAD-dependent epimerase/dehydratase" evidence="2">
    <location>
        <begin position="5"/>
        <end position="170"/>
    </location>
</feature>
<dbReference type="InterPro" id="IPR001509">
    <property type="entry name" value="Epimerase_deHydtase"/>
</dbReference>
<sequence length="329" mass="34319">MQQRALVLGGTGLVGSAVARRLLAAGWSVDVTGRDASSAVVGTRFHVAARNDAGALRRALGPGADLVVDCLCFTAADAELLLPLLTDVGSSVMISSKAVYVDAAGNHMNSAVAPRFGEPVPEGALTMEPGDAPARSPGGYGAHKVAAERVLLESGLPVSILRASKVHGVGSVREWFFVRRALDGRRRLLLADRGLGVDHTTAAVNLAALVEVVAARPGARILNAADPDASDVRTIAATIGAHLDHAWDEVLLDDPTPPLGRTPWSTGARFELDTSAARRLGYEPVGTYAETIGTTIDWLVRTADEPRWTAARADLLAGFAGYASEDGAH</sequence>
<dbReference type="Pfam" id="PF01370">
    <property type="entry name" value="Epimerase"/>
    <property type="match status" value="1"/>
</dbReference>
<dbReference type="Proteomes" id="UP000283374">
    <property type="component" value="Unassembled WGS sequence"/>
</dbReference>
<reference evidence="3 4" key="1">
    <citation type="submission" date="2018-08" db="EMBL/GenBank/DDBJ databases">
        <title>Cellulomonas rhizosphaerae sp. nov., a novel actinomycete isolated from soil.</title>
        <authorList>
            <person name="Tian Y."/>
        </authorList>
    </citation>
    <scope>NUCLEOTIDE SEQUENCE [LARGE SCALE GENOMIC DNA]</scope>
    <source>
        <strain evidence="3 4">NEAU-TCZ24</strain>
    </source>
</reference>
<organism evidence="3 4">
    <name type="scientific">Cellulomonas rhizosphaerae</name>
    <dbReference type="NCBI Taxonomy" id="2293719"/>
    <lineage>
        <taxon>Bacteria</taxon>
        <taxon>Bacillati</taxon>
        <taxon>Actinomycetota</taxon>
        <taxon>Actinomycetes</taxon>
        <taxon>Micrococcales</taxon>
        <taxon>Cellulomonadaceae</taxon>
        <taxon>Cellulomonas</taxon>
    </lineage>
</organism>
<keyword evidence="4" id="KW-1185">Reference proteome</keyword>
<evidence type="ECO:0000259" key="2">
    <source>
        <dbReference type="Pfam" id="PF01370"/>
    </source>
</evidence>
<dbReference type="InterPro" id="IPR036291">
    <property type="entry name" value="NAD(P)-bd_dom_sf"/>
</dbReference>
<name>A0A413RKL8_9CELL</name>
<proteinExistence type="inferred from homology"/>
<dbReference type="Gene3D" id="3.40.50.720">
    <property type="entry name" value="NAD(P)-binding Rossmann-like Domain"/>
    <property type="match status" value="1"/>
</dbReference>